<sequence>MINFIFCLLVFFFFVDFSFFALAIYAALKFVLVVLVQILF</sequence>
<organism evidence="1 2">
    <name type="scientific">Ciona intestinalis</name>
    <name type="common">Transparent sea squirt</name>
    <name type="synonym">Ascidia intestinalis</name>
    <dbReference type="NCBI Taxonomy" id="7719"/>
    <lineage>
        <taxon>Eukaryota</taxon>
        <taxon>Metazoa</taxon>
        <taxon>Chordata</taxon>
        <taxon>Tunicata</taxon>
        <taxon>Ascidiacea</taxon>
        <taxon>Phlebobranchia</taxon>
        <taxon>Cionidae</taxon>
        <taxon>Ciona</taxon>
    </lineage>
</organism>
<dbReference type="Ensembl" id="ENSCINT00000035273.1">
    <property type="protein sequence ID" value="ENSCINP00000033145.1"/>
    <property type="gene ID" value="ENSCING00000024852.1"/>
</dbReference>
<dbReference type="AlphaFoldDB" id="H2XU11"/>
<dbReference type="EMBL" id="EAAA01000546">
    <property type="status" value="NOT_ANNOTATED_CDS"/>
    <property type="molecule type" value="Genomic_DNA"/>
</dbReference>
<reference evidence="1" key="3">
    <citation type="submission" date="2025-08" db="UniProtKB">
        <authorList>
            <consortium name="Ensembl"/>
        </authorList>
    </citation>
    <scope>IDENTIFICATION</scope>
</reference>
<accession>H2XU11</accession>
<reference evidence="2" key="1">
    <citation type="journal article" date="2002" name="Science">
        <title>The draft genome of Ciona intestinalis: insights into chordate and vertebrate origins.</title>
        <authorList>
            <person name="Dehal P."/>
            <person name="Satou Y."/>
            <person name="Campbell R.K."/>
            <person name="Chapman J."/>
            <person name="Degnan B."/>
            <person name="De Tomaso A."/>
            <person name="Davidson B."/>
            <person name="Di Gregorio A."/>
            <person name="Gelpke M."/>
            <person name="Goodstein D.M."/>
            <person name="Harafuji N."/>
            <person name="Hastings K.E."/>
            <person name="Ho I."/>
            <person name="Hotta K."/>
            <person name="Huang W."/>
            <person name="Kawashima T."/>
            <person name="Lemaire P."/>
            <person name="Martinez D."/>
            <person name="Meinertzhagen I.A."/>
            <person name="Necula S."/>
            <person name="Nonaka M."/>
            <person name="Putnam N."/>
            <person name="Rash S."/>
            <person name="Saiga H."/>
            <person name="Satake M."/>
            <person name="Terry A."/>
            <person name="Yamada L."/>
            <person name="Wang H.G."/>
            <person name="Awazu S."/>
            <person name="Azumi K."/>
            <person name="Boore J."/>
            <person name="Branno M."/>
            <person name="Chin-Bow S."/>
            <person name="DeSantis R."/>
            <person name="Doyle S."/>
            <person name="Francino P."/>
            <person name="Keys D.N."/>
            <person name="Haga S."/>
            <person name="Hayashi H."/>
            <person name="Hino K."/>
            <person name="Imai K.S."/>
            <person name="Inaba K."/>
            <person name="Kano S."/>
            <person name="Kobayashi K."/>
            <person name="Kobayashi M."/>
            <person name="Lee B.I."/>
            <person name="Makabe K.W."/>
            <person name="Manohar C."/>
            <person name="Matassi G."/>
            <person name="Medina M."/>
            <person name="Mochizuki Y."/>
            <person name="Mount S."/>
            <person name="Morishita T."/>
            <person name="Miura S."/>
            <person name="Nakayama A."/>
            <person name="Nishizaka S."/>
            <person name="Nomoto H."/>
            <person name="Ohta F."/>
            <person name="Oishi K."/>
            <person name="Rigoutsos I."/>
            <person name="Sano M."/>
            <person name="Sasaki A."/>
            <person name="Sasakura Y."/>
            <person name="Shoguchi E."/>
            <person name="Shin-i T."/>
            <person name="Spagnuolo A."/>
            <person name="Stainier D."/>
            <person name="Suzuki M.M."/>
            <person name="Tassy O."/>
            <person name="Takatori N."/>
            <person name="Tokuoka M."/>
            <person name="Yagi K."/>
            <person name="Yoshizaki F."/>
            <person name="Wada S."/>
            <person name="Zhang C."/>
            <person name="Hyatt P.D."/>
            <person name="Larimer F."/>
            <person name="Detter C."/>
            <person name="Doggett N."/>
            <person name="Glavina T."/>
            <person name="Hawkins T."/>
            <person name="Richardson P."/>
            <person name="Lucas S."/>
            <person name="Kohara Y."/>
            <person name="Levine M."/>
            <person name="Satoh N."/>
            <person name="Rokhsar D.S."/>
        </authorList>
    </citation>
    <scope>NUCLEOTIDE SEQUENCE [LARGE SCALE GENOMIC DNA]</scope>
</reference>
<dbReference type="HOGENOM" id="CLU_3299053_0_0_1"/>
<protein>
    <submittedName>
        <fullName evidence="1">Uncharacterized protein</fullName>
    </submittedName>
</protein>
<keyword evidence="2" id="KW-1185">Reference proteome</keyword>
<reference evidence="1" key="2">
    <citation type="journal article" date="2008" name="Genome Biol.">
        <title>Improved genome assembly and evidence-based global gene model set for the chordate Ciona intestinalis: new insight into intron and operon populations.</title>
        <authorList>
            <person name="Satou Y."/>
            <person name="Mineta K."/>
            <person name="Ogasawara M."/>
            <person name="Sasakura Y."/>
            <person name="Shoguchi E."/>
            <person name="Ueno K."/>
            <person name="Yamada L."/>
            <person name="Matsumoto J."/>
            <person name="Wasserscheid J."/>
            <person name="Dewar K."/>
            <person name="Wiley G.B."/>
            <person name="Macmil S.L."/>
            <person name="Roe B.A."/>
            <person name="Zeller R.W."/>
            <person name="Hastings K.E."/>
            <person name="Lemaire P."/>
            <person name="Lindquist E."/>
            <person name="Endo T."/>
            <person name="Hotta K."/>
            <person name="Inaba K."/>
        </authorList>
    </citation>
    <scope>NUCLEOTIDE SEQUENCE [LARGE SCALE GENOMIC DNA]</scope>
    <source>
        <strain evidence="1">wild type</strain>
    </source>
</reference>
<dbReference type="InParanoid" id="H2XU11"/>
<name>H2XU11_CIOIN</name>
<evidence type="ECO:0000313" key="2">
    <source>
        <dbReference type="Proteomes" id="UP000008144"/>
    </source>
</evidence>
<proteinExistence type="predicted"/>
<reference evidence="1" key="4">
    <citation type="submission" date="2025-09" db="UniProtKB">
        <authorList>
            <consortium name="Ensembl"/>
        </authorList>
    </citation>
    <scope>IDENTIFICATION</scope>
</reference>
<evidence type="ECO:0000313" key="1">
    <source>
        <dbReference type="Ensembl" id="ENSCINP00000033145.1"/>
    </source>
</evidence>
<dbReference type="Proteomes" id="UP000008144">
    <property type="component" value="Chromosome 10"/>
</dbReference>